<sequence>MRLGVATISAEDLPVESVLALCSSLAVDGVEIWGGDHIGGGARNLCHRITVTAAADIDATVFGSYLHFGS</sequence>
<dbReference type="EMBL" id="JBHTAX010000006">
    <property type="protein sequence ID" value="MFC7192992.1"/>
    <property type="molecule type" value="Genomic_DNA"/>
</dbReference>
<organism evidence="1 2">
    <name type="scientific">Halocatena marina</name>
    <dbReference type="NCBI Taxonomy" id="2934937"/>
    <lineage>
        <taxon>Archaea</taxon>
        <taxon>Methanobacteriati</taxon>
        <taxon>Methanobacteriota</taxon>
        <taxon>Stenosarchaea group</taxon>
        <taxon>Halobacteria</taxon>
        <taxon>Halobacteriales</taxon>
        <taxon>Natronomonadaceae</taxon>
        <taxon>Halocatena</taxon>
    </lineage>
</organism>
<keyword evidence="2" id="KW-1185">Reference proteome</keyword>
<gene>
    <name evidence="1" type="ORF">ACFQL7_26545</name>
</gene>
<name>A0ABD5YY92_9EURY</name>
<evidence type="ECO:0000313" key="1">
    <source>
        <dbReference type="EMBL" id="MFC7192992.1"/>
    </source>
</evidence>
<protein>
    <submittedName>
        <fullName evidence="1">Uncharacterized protein</fullName>
    </submittedName>
</protein>
<comment type="caution">
    <text evidence="1">The sequence shown here is derived from an EMBL/GenBank/DDBJ whole genome shotgun (WGS) entry which is preliminary data.</text>
</comment>
<dbReference type="RefSeq" id="WP_390206917.1">
    <property type="nucleotide sequence ID" value="NZ_JBHTAX010000006.1"/>
</dbReference>
<proteinExistence type="predicted"/>
<dbReference type="AlphaFoldDB" id="A0ABD5YY92"/>
<reference evidence="1 2" key="1">
    <citation type="journal article" date="2019" name="Int. J. Syst. Evol. Microbiol.">
        <title>The Global Catalogue of Microorganisms (GCM) 10K type strain sequencing project: providing services to taxonomists for standard genome sequencing and annotation.</title>
        <authorList>
            <consortium name="The Broad Institute Genomics Platform"/>
            <consortium name="The Broad Institute Genome Sequencing Center for Infectious Disease"/>
            <person name="Wu L."/>
            <person name="Ma J."/>
        </authorList>
    </citation>
    <scope>NUCLEOTIDE SEQUENCE [LARGE SCALE GENOMIC DNA]</scope>
    <source>
        <strain evidence="1 2">RDMS1</strain>
    </source>
</reference>
<accession>A0ABD5YY92</accession>
<dbReference type="Proteomes" id="UP001596417">
    <property type="component" value="Unassembled WGS sequence"/>
</dbReference>
<evidence type="ECO:0000313" key="2">
    <source>
        <dbReference type="Proteomes" id="UP001596417"/>
    </source>
</evidence>